<feature type="compositionally biased region" description="Polar residues" evidence="3">
    <location>
        <begin position="399"/>
        <end position="419"/>
    </location>
</feature>
<gene>
    <name evidence="5" type="ORF">L3Y34_012140</name>
</gene>
<name>A0AAE8ZTC1_CAEBR</name>
<dbReference type="PANTHER" id="PTHR45640">
    <property type="entry name" value="HEAT SHOCK PROTEIN HSP-12.2-RELATED"/>
    <property type="match status" value="1"/>
</dbReference>
<feature type="compositionally biased region" description="Basic and acidic residues" evidence="3">
    <location>
        <begin position="303"/>
        <end position="313"/>
    </location>
</feature>
<feature type="compositionally biased region" description="Basic and acidic residues" evidence="3">
    <location>
        <begin position="373"/>
        <end position="389"/>
    </location>
</feature>
<dbReference type="PANTHER" id="PTHR45640:SF10">
    <property type="entry name" value="SHSP DOMAIN-CONTAINING PROTEIN"/>
    <property type="match status" value="1"/>
</dbReference>
<feature type="compositionally biased region" description="Polar residues" evidence="3">
    <location>
        <begin position="327"/>
        <end position="345"/>
    </location>
</feature>
<feature type="compositionally biased region" description="Low complexity" evidence="3">
    <location>
        <begin position="291"/>
        <end position="302"/>
    </location>
</feature>
<accession>A0AAE8ZTC1</accession>
<evidence type="ECO:0000313" key="5">
    <source>
        <dbReference type="EMBL" id="ULT82691.1"/>
    </source>
</evidence>
<reference evidence="5 6" key="1">
    <citation type="submission" date="2022-05" db="EMBL/GenBank/DDBJ databases">
        <title>Chromosome-level reference genomes for two strains of Caenorhabditis briggsae: an improved platform for comparative genomics.</title>
        <authorList>
            <person name="Stevens L."/>
            <person name="Andersen E.C."/>
        </authorList>
    </citation>
    <scope>NUCLEOTIDE SEQUENCE [LARGE SCALE GENOMIC DNA]</scope>
    <source>
        <strain evidence="5">QX1410_ONT</strain>
        <tissue evidence="5">Whole-organism</tissue>
    </source>
</reference>
<dbReference type="EMBL" id="CP090896">
    <property type="protein sequence ID" value="ULT82691.1"/>
    <property type="molecule type" value="Genomic_DNA"/>
</dbReference>
<organism evidence="5 6">
    <name type="scientific">Caenorhabditis briggsae</name>
    <dbReference type="NCBI Taxonomy" id="6238"/>
    <lineage>
        <taxon>Eukaryota</taxon>
        <taxon>Metazoa</taxon>
        <taxon>Ecdysozoa</taxon>
        <taxon>Nematoda</taxon>
        <taxon>Chromadorea</taxon>
        <taxon>Rhabditida</taxon>
        <taxon>Rhabditina</taxon>
        <taxon>Rhabditomorpha</taxon>
        <taxon>Rhabditoidea</taxon>
        <taxon>Rhabditidae</taxon>
        <taxon>Peloderinae</taxon>
        <taxon>Caenorhabditis</taxon>
    </lineage>
</organism>
<protein>
    <recommendedName>
        <fullName evidence="4">SHSP domain-containing protein</fullName>
    </recommendedName>
</protein>
<feature type="region of interest" description="Disordered" evidence="3">
    <location>
        <begin position="369"/>
        <end position="423"/>
    </location>
</feature>
<dbReference type="InterPro" id="IPR008978">
    <property type="entry name" value="HSP20-like_chaperone"/>
</dbReference>
<dbReference type="SUPFAM" id="SSF49764">
    <property type="entry name" value="HSP20-like chaperones"/>
    <property type="match status" value="1"/>
</dbReference>
<evidence type="ECO:0000259" key="4">
    <source>
        <dbReference type="PROSITE" id="PS01031"/>
    </source>
</evidence>
<evidence type="ECO:0000256" key="3">
    <source>
        <dbReference type="SAM" id="MobiDB-lite"/>
    </source>
</evidence>
<dbReference type="InterPro" id="IPR001436">
    <property type="entry name" value="Alpha-crystallin/sHSP_animal"/>
</dbReference>
<feature type="domain" description="SHSP" evidence="4">
    <location>
        <begin position="134"/>
        <end position="242"/>
    </location>
</feature>
<feature type="region of interest" description="Disordered" evidence="3">
    <location>
        <begin position="241"/>
        <end position="351"/>
    </location>
</feature>
<dbReference type="InterPro" id="IPR002068">
    <property type="entry name" value="A-crystallin/Hsp20_dom"/>
</dbReference>
<dbReference type="PRINTS" id="PR00299">
    <property type="entry name" value="ACRYSTALLIN"/>
</dbReference>
<dbReference type="CDD" id="cd06526">
    <property type="entry name" value="metazoan_ACD"/>
    <property type="match status" value="1"/>
</dbReference>
<proteinExistence type="inferred from homology"/>
<feature type="compositionally biased region" description="Polar residues" evidence="3">
    <location>
        <begin position="255"/>
        <end position="269"/>
    </location>
</feature>
<evidence type="ECO:0000313" key="6">
    <source>
        <dbReference type="Proteomes" id="UP000827892"/>
    </source>
</evidence>
<sequence>MSSSSPSSVPTPKFSGRVGRFEKKKVFKKQSSTTKLKMTLATRHADFTRHDSFWKDNDMWLDEFRDWPMDWPKPRDFFNRFSRDVDSWWKDWPTDWPRMDAVMPRFSTQLDRVDRNWRTDPYWMNLYPRWAEPIFKEGIDVNSNVVNDERKFAVDMDCYQFRPEEIQVKTLDDTLMIEGKHEDIRDRDNFTKMYFVRKYQLPRDVDYNSIQSSIDAKGRLQVEASKFNNMAINGRERLIPIEGAGRASPRYDSGTLRSQGGPNSPIHVQTEQDGRSHSSRSGSRLNDSPGSRDVYSSHSYSYHRSDSRNRLSPHDVNTTRTDNNRTYSPVASRVTTSERTVTPEQRSPGRKAFETIRNNFEQGAYNTAGNANLHEERSSSRAQSHRSESRNGGYRVESPVSTTTGILRNGNSDSPNSTQREYRSIQILRKTY</sequence>
<dbReference type="Proteomes" id="UP000827892">
    <property type="component" value="Chromosome X"/>
</dbReference>
<dbReference type="Pfam" id="PF00011">
    <property type="entry name" value="HSP20"/>
    <property type="match status" value="1"/>
</dbReference>
<evidence type="ECO:0000256" key="2">
    <source>
        <dbReference type="RuleBase" id="RU003616"/>
    </source>
</evidence>
<dbReference type="PROSITE" id="PS01031">
    <property type="entry name" value="SHSP"/>
    <property type="match status" value="1"/>
</dbReference>
<dbReference type="AlphaFoldDB" id="A0AAE8ZTC1"/>
<comment type="similarity">
    <text evidence="1 2">Belongs to the small heat shock protein (HSP20) family.</text>
</comment>
<evidence type="ECO:0000256" key="1">
    <source>
        <dbReference type="PROSITE-ProRule" id="PRU00285"/>
    </source>
</evidence>
<dbReference type="Gene3D" id="2.60.40.790">
    <property type="match status" value="1"/>
</dbReference>